<organism evidence="1 2">
    <name type="scientific">Ceutorhynchus assimilis</name>
    <name type="common">cabbage seed weevil</name>
    <dbReference type="NCBI Taxonomy" id="467358"/>
    <lineage>
        <taxon>Eukaryota</taxon>
        <taxon>Metazoa</taxon>
        <taxon>Ecdysozoa</taxon>
        <taxon>Arthropoda</taxon>
        <taxon>Hexapoda</taxon>
        <taxon>Insecta</taxon>
        <taxon>Pterygota</taxon>
        <taxon>Neoptera</taxon>
        <taxon>Endopterygota</taxon>
        <taxon>Coleoptera</taxon>
        <taxon>Polyphaga</taxon>
        <taxon>Cucujiformia</taxon>
        <taxon>Curculionidae</taxon>
        <taxon>Ceutorhynchinae</taxon>
        <taxon>Ceutorhynchus</taxon>
    </lineage>
</organism>
<dbReference type="EMBL" id="OU892287">
    <property type="protein sequence ID" value="CAG9762517.1"/>
    <property type="molecule type" value="Genomic_DNA"/>
</dbReference>
<evidence type="ECO:0000313" key="1">
    <source>
        <dbReference type="EMBL" id="CAG9762517.1"/>
    </source>
</evidence>
<dbReference type="Proteomes" id="UP001152799">
    <property type="component" value="Chromosome 11"/>
</dbReference>
<proteinExistence type="predicted"/>
<keyword evidence="2" id="KW-1185">Reference proteome</keyword>
<sequence length="133" mass="14885">MKLVVREIRDKRLISRQKEVDIALTVEARAQSILLNRPDKDEETLSLIEHLGDTTSLLYKIHNTDSEYRKSSILSFSLNSNNLKPELKEALAEAPLDTYVFGEDLGERIKTAKSIGKSVADLKAGSSKPKYAP</sequence>
<reference evidence="1" key="1">
    <citation type="submission" date="2022-01" db="EMBL/GenBank/DDBJ databases">
        <authorList>
            <person name="King R."/>
        </authorList>
    </citation>
    <scope>NUCLEOTIDE SEQUENCE</scope>
</reference>
<accession>A0A9N9MG95</accession>
<protein>
    <submittedName>
        <fullName evidence="1">Uncharacterized protein</fullName>
    </submittedName>
</protein>
<dbReference type="AlphaFoldDB" id="A0A9N9MG95"/>
<evidence type="ECO:0000313" key="2">
    <source>
        <dbReference type="Proteomes" id="UP001152799"/>
    </source>
</evidence>
<gene>
    <name evidence="1" type="ORF">CEUTPL_LOCUS3196</name>
</gene>
<name>A0A9N9MG95_9CUCU</name>
<dbReference type="OrthoDB" id="6767550at2759"/>